<dbReference type="InterPro" id="IPR002562">
    <property type="entry name" value="3'-5'_exonuclease_dom"/>
</dbReference>
<dbReference type="Proteomes" id="UP001054902">
    <property type="component" value="Unassembled WGS sequence"/>
</dbReference>
<organism evidence="4 5">
    <name type="scientific">Chaetoceros tenuissimus</name>
    <dbReference type="NCBI Taxonomy" id="426638"/>
    <lineage>
        <taxon>Eukaryota</taxon>
        <taxon>Sar</taxon>
        <taxon>Stramenopiles</taxon>
        <taxon>Ochrophyta</taxon>
        <taxon>Bacillariophyta</taxon>
        <taxon>Coscinodiscophyceae</taxon>
        <taxon>Chaetocerotophycidae</taxon>
        <taxon>Chaetocerotales</taxon>
        <taxon>Chaetocerotaceae</taxon>
        <taxon>Chaetoceros</taxon>
    </lineage>
</organism>
<dbReference type="InterPro" id="IPR036361">
    <property type="entry name" value="SAP_dom_sf"/>
</dbReference>
<dbReference type="Pfam" id="PF01612">
    <property type="entry name" value="DNA_pol_A_exo1"/>
    <property type="match status" value="1"/>
</dbReference>
<dbReference type="SUPFAM" id="SSF53098">
    <property type="entry name" value="Ribonuclease H-like"/>
    <property type="match status" value="1"/>
</dbReference>
<proteinExistence type="predicted"/>
<dbReference type="GO" id="GO:0005737">
    <property type="term" value="C:cytoplasm"/>
    <property type="evidence" value="ECO:0007669"/>
    <property type="project" value="UniProtKB-ARBA"/>
</dbReference>
<sequence length="1070" mass="120625">MNPQHKASSQKLKIGERGHRAKLRNILHKIFMVMILSCNMFRSSLAFSASRFNSYRHCSVNTRVSKHLLHRQKRTRSLVSFGNTYILSKQSHEYALSSRLFSTAAATQQDETTAPREWVPKSQPKEGGNWNVDDPLGWAKNFGRRDPDKEAELLQKAQLKEGDEGYFDVSDMKVSGVTIVRTREEAKIVMERLMSKESMDVWHACDTEVMEIDLKNVGPVGNGYVTCLSMYSGTDFDYGLGDGPGTVLWVDNLDDSFGVLQEFKPFFEDGRFLTVWHNYGFDRHVMWNEDIDVRGFGGDTMHMARLQDTSRAKYGAGRGYSLEALTDDILNRRKRPMKEIFGVARLRKDGSAGSLVDIPPVEVLQRDPKFRKQWIIYSAFDAEGTWQLREELQIMLEDMAWINGYNLWDYYYMHMRKFGEVLTDMERRGIHVDAKDYLAGVEVQAREDRKGHVETFRKWAHKQIGVDGLAINPASSTQLATFLFGGSKNAKTKEESEKNRVFKTPREEIPDEAMKLYKERNSSKQADNAEKDPDEREQDEFDTMKASQLKALCKEYGLKVSGKKAELQDRLRGHFLSSGGKIESPKDDFESMTDEELREVCATRGLTPGNNRKSTLETIRQDVAFALELLSVTAEESADGYRSITEALEEAAASDGGTLKEILDELKAKANEEPKWVDVTVTSIGMEPTKFTAGGAPSCTADVLRGLAGDPFADPPKYGSAYEFFGGGDEGHEACVALYSLTAIGSIDTMIANFLTSLQALADHDSRVHGSINLNTETGRLSSRRPNLQNQPALEKDKYQIRKAFKSLPGNNLIVADYGQLELRLLASMTDCVSMIEAFEAGGDFHSRTALGMFDYIQKKVEDGECLLEWDYSKGDPPKPMLKDEFASERRKAKTLNFSIAYGKTAHGLSQDWGVSTQEAEDMLQAWYDSRPEVRDWQEKTKETAKREGITRTLMGRYRQLPDAKGRNPKLLGHSLRASINTPIQGGAADVAMMAMIKINDSKKLKKLGWILLMQIHDEVILEGPEETAEEAFEEVLQCMQEPWTLGLQKTSVPLLVDGSCCHNNWYDAK</sequence>
<dbReference type="InterPro" id="IPR036397">
    <property type="entry name" value="RNaseH_sf"/>
</dbReference>
<dbReference type="PRINTS" id="PR00868">
    <property type="entry name" value="DNAPOLI"/>
</dbReference>
<dbReference type="GO" id="GO:0006302">
    <property type="term" value="P:double-strand break repair"/>
    <property type="evidence" value="ECO:0007669"/>
    <property type="project" value="TreeGrafter"/>
</dbReference>
<dbReference type="PANTHER" id="PTHR10133">
    <property type="entry name" value="DNA POLYMERASE I"/>
    <property type="match status" value="1"/>
</dbReference>
<dbReference type="Gene3D" id="3.30.70.370">
    <property type="match status" value="1"/>
</dbReference>
<dbReference type="PROSITE" id="PS50800">
    <property type="entry name" value="SAP"/>
    <property type="match status" value="1"/>
</dbReference>
<dbReference type="Gene3D" id="1.10.720.30">
    <property type="entry name" value="SAP domain"/>
    <property type="match status" value="1"/>
</dbReference>
<gene>
    <name evidence="4" type="ORF">CTEN210_03476</name>
</gene>
<feature type="region of interest" description="Disordered" evidence="2">
    <location>
        <begin position="107"/>
        <end position="130"/>
    </location>
</feature>
<dbReference type="GO" id="GO:0008408">
    <property type="term" value="F:3'-5' exonuclease activity"/>
    <property type="evidence" value="ECO:0007669"/>
    <property type="project" value="InterPro"/>
</dbReference>
<comment type="caution">
    <text evidence="4">The sequence shown here is derived from an EMBL/GenBank/DDBJ whole genome shotgun (WGS) entry which is preliminary data.</text>
</comment>
<dbReference type="GO" id="GO:0003887">
    <property type="term" value="F:DNA-directed DNA polymerase activity"/>
    <property type="evidence" value="ECO:0007669"/>
    <property type="project" value="InterPro"/>
</dbReference>
<dbReference type="SMART" id="SM00482">
    <property type="entry name" value="POLAc"/>
    <property type="match status" value="1"/>
</dbReference>
<dbReference type="GO" id="GO:0006261">
    <property type="term" value="P:DNA-templated DNA replication"/>
    <property type="evidence" value="ECO:0007669"/>
    <property type="project" value="InterPro"/>
</dbReference>
<evidence type="ECO:0000313" key="5">
    <source>
        <dbReference type="Proteomes" id="UP001054902"/>
    </source>
</evidence>
<protein>
    <submittedName>
        <fullName evidence="4">DNA polymerase I</fullName>
    </submittedName>
</protein>
<feature type="compositionally biased region" description="Basic and acidic residues" evidence="2">
    <location>
        <begin position="491"/>
        <end position="534"/>
    </location>
</feature>
<accession>A0AAD3CLC8</accession>
<keyword evidence="5" id="KW-1185">Reference proteome</keyword>
<evidence type="ECO:0000256" key="2">
    <source>
        <dbReference type="SAM" id="MobiDB-lite"/>
    </source>
</evidence>
<dbReference type="SUPFAM" id="SSF56672">
    <property type="entry name" value="DNA/RNA polymerases"/>
    <property type="match status" value="1"/>
</dbReference>
<dbReference type="EMBL" id="BLLK01000022">
    <property type="protein sequence ID" value="GFH47001.1"/>
    <property type="molecule type" value="Genomic_DNA"/>
</dbReference>
<feature type="domain" description="SAP" evidence="3">
    <location>
        <begin position="541"/>
        <end position="575"/>
    </location>
</feature>
<dbReference type="CDD" id="cd08640">
    <property type="entry name" value="DNA_pol_A_plastid_like"/>
    <property type="match status" value="1"/>
</dbReference>
<dbReference type="Gene3D" id="3.30.420.10">
    <property type="entry name" value="Ribonuclease H-like superfamily/Ribonuclease H"/>
    <property type="match status" value="1"/>
</dbReference>
<dbReference type="SUPFAM" id="SSF68906">
    <property type="entry name" value="SAP domain"/>
    <property type="match status" value="1"/>
</dbReference>
<feature type="region of interest" description="Disordered" evidence="2">
    <location>
        <begin position="491"/>
        <end position="542"/>
    </location>
</feature>
<dbReference type="GO" id="GO:0003677">
    <property type="term" value="F:DNA binding"/>
    <property type="evidence" value="ECO:0007669"/>
    <property type="project" value="InterPro"/>
</dbReference>
<dbReference type="InterPro" id="IPR012337">
    <property type="entry name" value="RNaseH-like_sf"/>
</dbReference>
<dbReference type="Pfam" id="PF02037">
    <property type="entry name" value="SAP"/>
    <property type="match status" value="1"/>
</dbReference>
<dbReference type="InterPro" id="IPR043502">
    <property type="entry name" value="DNA/RNA_pol_sf"/>
</dbReference>
<dbReference type="Pfam" id="PF00476">
    <property type="entry name" value="DNA_pol_A"/>
    <property type="match status" value="1"/>
</dbReference>
<dbReference type="InterPro" id="IPR003034">
    <property type="entry name" value="SAP_dom"/>
</dbReference>
<dbReference type="PANTHER" id="PTHR10133:SF27">
    <property type="entry name" value="DNA POLYMERASE NU"/>
    <property type="match status" value="1"/>
</dbReference>
<name>A0AAD3CLC8_9STRA</name>
<dbReference type="AlphaFoldDB" id="A0AAD3CLC8"/>
<reference evidence="4 5" key="1">
    <citation type="journal article" date="2021" name="Sci. Rep.">
        <title>The genome of the diatom Chaetoceros tenuissimus carries an ancient integrated fragment of an extant virus.</title>
        <authorList>
            <person name="Hongo Y."/>
            <person name="Kimura K."/>
            <person name="Takaki Y."/>
            <person name="Yoshida Y."/>
            <person name="Baba S."/>
            <person name="Kobayashi G."/>
            <person name="Nagasaki K."/>
            <person name="Hano T."/>
            <person name="Tomaru Y."/>
        </authorList>
    </citation>
    <scope>NUCLEOTIDE SEQUENCE [LARGE SCALE GENOMIC DNA]</scope>
    <source>
        <strain evidence="4 5">NIES-3715</strain>
    </source>
</reference>
<evidence type="ECO:0000313" key="4">
    <source>
        <dbReference type="EMBL" id="GFH47001.1"/>
    </source>
</evidence>
<keyword evidence="1" id="KW-0235">DNA replication</keyword>
<dbReference type="InterPro" id="IPR001098">
    <property type="entry name" value="DNA-dir_DNA_pol_A_palm_dom"/>
</dbReference>
<evidence type="ECO:0000256" key="1">
    <source>
        <dbReference type="ARBA" id="ARBA00022705"/>
    </source>
</evidence>
<dbReference type="InterPro" id="IPR002298">
    <property type="entry name" value="DNA_polymerase_A"/>
</dbReference>
<evidence type="ECO:0000259" key="3">
    <source>
        <dbReference type="PROSITE" id="PS50800"/>
    </source>
</evidence>
<dbReference type="Gene3D" id="1.10.150.20">
    <property type="entry name" value="5' to 3' exonuclease, C-terminal subdomain"/>
    <property type="match status" value="1"/>
</dbReference>
<dbReference type="FunFam" id="3.30.420.10:FF:000051">
    <property type="entry name" value="DNA polymerase I"/>
    <property type="match status" value="1"/>
</dbReference>
<dbReference type="SMART" id="SM00513">
    <property type="entry name" value="SAP"/>
    <property type="match status" value="2"/>
</dbReference>